<dbReference type="InterPro" id="IPR036691">
    <property type="entry name" value="Endo/exonu/phosph_ase_sf"/>
</dbReference>
<dbReference type="SUPFAM" id="SSF56219">
    <property type="entry name" value="DNase I-like"/>
    <property type="match status" value="1"/>
</dbReference>
<comment type="caution">
    <text evidence="1">The sequence shown here is derived from an EMBL/GenBank/DDBJ whole genome shotgun (WGS) entry which is preliminary data.</text>
</comment>
<accession>A0ABN9SA48</accession>
<keyword evidence="2" id="KW-1185">Reference proteome</keyword>
<reference evidence="1" key="1">
    <citation type="submission" date="2023-10" db="EMBL/GenBank/DDBJ databases">
        <authorList>
            <person name="Chen Y."/>
            <person name="Shah S."/>
            <person name="Dougan E. K."/>
            <person name="Thang M."/>
            <person name="Chan C."/>
        </authorList>
    </citation>
    <scope>NUCLEOTIDE SEQUENCE [LARGE SCALE GENOMIC DNA]</scope>
</reference>
<name>A0ABN9SA48_9DINO</name>
<sequence>AEAESDVVLFQEIAVAPVDRGMAGASLGRLGWKTSAAHSRDAGGGLSSGVAAAVRPQLGLGEAPIPSRPWPSERVGLKWLNGLVRGGVLIGSVYLVSGGGLDDVSFGILKQLGEALQGLDAVATSGDLANGHPAFCDQAEAQLSLFHGHSASE</sequence>
<dbReference type="Proteomes" id="UP001189429">
    <property type="component" value="Unassembled WGS sequence"/>
</dbReference>
<evidence type="ECO:0000313" key="2">
    <source>
        <dbReference type="Proteomes" id="UP001189429"/>
    </source>
</evidence>
<protein>
    <submittedName>
        <fullName evidence="1">Uncharacterized protein</fullName>
    </submittedName>
</protein>
<organism evidence="1 2">
    <name type="scientific">Prorocentrum cordatum</name>
    <dbReference type="NCBI Taxonomy" id="2364126"/>
    <lineage>
        <taxon>Eukaryota</taxon>
        <taxon>Sar</taxon>
        <taxon>Alveolata</taxon>
        <taxon>Dinophyceae</taxon>
        <taxon>Prorocentrales</taxon>
        <taxon>Prorocentraceae</taxon>
        <taxon>Prorocentrum</taxon>
    </lineage>
</organism>
<gene>
    <name evidence="1" type="ORF">PCOR1329_LOCUS27939</name>
</gene>
<evidence type="ECO:0000313" key="1">
    <source>
        <dbReference type="EMBL" id="CAK0828803.1"/>
    </source>
</evidence>
<dbReference type="EMBL" id="CAUYUJ010010213">
    <property type="protein sequence ID" value="CAK0828803.1"/>
    <property type="molecule type" value="Genomic_DNA"/>
</dbReference>
<proteinExistence type="predicted"/>
<feature type="non-terminal residue" evidence="1">
    <location>
        <position position="1"/>
    </location>
</feature>
<feature type="non-terminal residue" evidence="1">
    <location>
        <position position="153"/>
    </location>
</feature>